<keyword evidence="3" id="KW-1003">Cell membrane</keyword>
<dbReference type="SUPFAM" id="SSF52540">
    <property type="entry name" value="P-loop containing nucleoside triphosphate hydrolases"/>
    <property type="match status" value="1"/>
</dbReference>
<keyword evidence="6" id="KW-1278">Translocase</keyword>
<feature type="domain" description="ABC transporter" evidence="8">
    <location>
        <begin position="6"/>
        <end position="223"/>
    </location>
</feature>
<keyword evidence="2" id="KW-0813">Transport</keyword>
<comment type="similarity">
    <text evidence="1">Belongs to the ABC transporter superfamily.</text>
</comment>
<evidence type="ECO:0000256" key="7">
    <source>
        <dbReference type="ARBA" id="ARBA00023136"/>
    </source>
</evidence>
<protein>
    <submittedName>
        <fullName evidence="9">ABC transporter ATP-binding protein</fullName>
    </submittedName>
</protein>
<dbReference type="PANTHER" id="PTHR42788">
    <property type="entry name" value="TAURINE IMPORT ATP-BINDING PROTEIN-RELATED"/>
    <property type="match status" value="1"/>
</dbReference>
<dbReference type="Pfam" id="PF00005">
    <property type="entry name" value="ABC_tran"/>
    <property type="match status" value="1"/>
</dbReference>
<evidence type="ECO:0000256" key="4">
    <source>
        <dbReference type="ARBA" id="ARBA00022741"/>
    </source>
</evidence>
<evidence type="ECO:0000256" key="3">
    <source>
        <dbReference type="ARBA" id="ARBA00022475"/>
    </source>
</evidence>
<evidence type="ECO:0000259" key="8">
    <source>
        <dbReference type="PROSITE" id="PS50893"/>
    </source>
</evidence>
<keyword evidence="10" id="KW-1185">Reference proteome</keyword>
<keyword evidence="4" id="KW-0547">Nucleotide-binding</keyword>
<dbReference type="GO" id="GO:0005524">
    <property type="term" value="F:ATP binding"/>
    <property type="evidence" value="ECO:0007669"/>
    <property type="project" value="UniProtKB-KW"/>
</dbReference>
<evidence type="ECO:0000256" key="2">
    <source>
        <dbReference type="ARBA" id="ARBA00022448"/>
    </source>
</evidence>
<evidence type="ECO:0000256" key="1">
    <source>
        <dbReference type="ARBA" id="ARBA00005417"/>
    </source>
</evidence>
<dbReference type="RefSeq" id="WP_239365751.1">
    <property type="nucleotide sequence ID" value="NZ_JAKREW010000011.1"/>
</dbReference>
<organism evidence="9 10">
    <name type="scientific">Mesorhizobium retamae</name>
    <dbReference type="NCBI Taxonomy" id="2912854"/>
    <lineage>
        <taxon>Bacteria</taxon>
        <taxon>Pseudomonadati</taxon>
        <taxon>Pseudomonadota</taxon>
        <taxon>Alphaproteobacteria</taxon>
        <taxon>Hyphomicrobiales</taxon>
        <taxon>Phyllobacteriaceae</taxon>
        <taxon>Mesorhizobium</taxon>
    </lineage>
</organism>
<dbReference type="InterPro" id="IPR003593">
    <property type="entry name" value="AAA+_ATPase"/>
</dbReference>
<dbReference type="SMART" id="SM00382">
    <property type="entry name" value="AAA"/>
    <property type="match status" value="1"/>
</dbReference>
<name>A0ABS9QEZ6_9HYPH</name>
<evidence type="ECO:0000313" key="9">
    <source>
        <dbReference type="EMBL" id="MCG7505998.1"/>
    </source>
</evidence>
<keyword evidence="5 9" id="KW-0067">ATP-binding</keyword>
<dbReference type="InterPro" id="IPR003439">
    <property type="entry name" value="ABC_transporter-like_ATP-bd"/>
</dbReference>
<proteinExistence type="inferred from homology"/>
<dbReference type="PROSITE" id="PS50893">
    <property type="entry name" value="ABC_TRANSPORTER_2"/>
    <property type="match status" value="1"/>
</dbReference>
<dbReference type="Gene3D" id="3.40.50.300">
    <property type="entry name" value="P-loop containing nucleotide triphosphate hydrolases"/>
    <property type="match status" value="1"/>
</dbReference>
<gene>
    <name evidence="9" type="ORF">L4923_13325</name>
</gene>
<sequence length="254" mass="27218">MSGAIVNVRHLARSFGGKRVLDGIDLDVGAGEFVSLIGASGVGKSTLLKIVAGLDQPTSGTLRIHKPGKPAEVRMMFQEDRLLPWRTVLGNVILGTKGHEADGVDILCAIGLGGRENEYPSVLSGGQRQRTALARALLHQPDLLLLDEPFGALDALTRAAMQELLSSLLRESPRTVLLVTHDVEEALLLSDRVIVMRSGKIARSLSLPGPRPRARGDAELARLKEELISSLLHDEGAPAPSNAARLERALQPHD</sequence>
<evidence type="ECO:0000256" key="5">
    <source>
        <dbReference type="ARBA" id="ARBA00022840"/>
    </source>
</evidence>
<keyword evidence="7" id="KW-0472">Membrane</keyword>
<reference evidence="9 10" key="1">
    <citation type="submission" date="2022-02" db="EMBL/GenBank/DDBJ databases">
        <title>Draft genome sequence of Mezorhizobium retamae strain IRAMC:0171 isolated from Retama raetam nodules.</title>
        <authorList>
            <person name="Bengaied R."/>
            <person name="Sbissi I."/>
            <person name="Huber K."/>
            <person name="Ghodbane F."/>
            <person name="Nouioui I."/>
            <person name="Tarhouni M."/>
            <person name="Gtari M."/>
        </authorList>
    </citation>
    <scope>NUCLEOTIDE SEQUENCE [LARGE SCALE GENOMIC DNA]</scope>
    <source>
        <strain evidence="9 10">IRAMC:0171</strain>
    </source>
</reference>
<dbReference type="PANTHER" id="PTHR42788:SF17">
    <property type="entry name" value="ALIPHATIC SULFONATES IMPORT ATP-BINDING PROTEIN SSUB"/>
    <property type="match status" value="1"/>
</dbReference>
<comment type="caution">
    <text evidence="9">The sequence shown here is derived from an EMBL/GenBank/DDBJ whole genome shotgun (WGS) entry which is preliminary data.</text>
</comment>
<evidence type="ECO:0000313" key="10">
    <source>
        <dbReference type="Proteomes" id="UP001201701"/>
    </source>
</evidence>
<dbReference type="InterPro" id="IPR027417">
    <property type="entry name" value="P-loop_NTPase"/>
</dbReference>
<dbReference type="InterPro" id="IPR050166">
    <property type="entry name" value="ABC_transporter_ATP-bind"/>
</dbReference>
<dbReference type="Proteomes" id="UP001201701">
    <property type="component" value="Unassembled WGS sequence"/>
</dbReference>
<dbReference type="EMBL" id="JAKREW010000011">
    <property type="protein sequence ID" value="MCG7505998.1"/>
    <property type="molecule type" value="Genomic_DNA"/>
</dbReference>
<evidence type="ECO:0000256" key="6">
    <source>
        <dbReference type="ARBA" id="ARBA00022967"/>
    </source>
</evidence>
<accession>A0ABS9QEZ6</accession>